<dbReference type="PROSITE" id="PS50404">
    <property type="entry name" value="GST_NTER"/>
    <property type="match status" value="1"/>
</dbReference>
<evidence type="ECO:0000313" key="4">
    <source>
        <dbReference type="Proteomes" id="UP000243217"/>
    </source>
</evidence>
<dbReference type="FunFam" id="3.40.30.10:FF:000608">
    <property type="entry name" value="Glutathione S-Transferase"/>
    <property type="match status" value="1"/>
</dbReference>
<dbReference type="STRING" id="74557.A0A1V9YXJ4"/>
<evidence type="ECO:0000313" key="3">
    <source>
        <dbReference type="EMBL" id="OQR90431.1"/>
    </source>
</evidence>
<dbReference type="PANTHER" id="PTHR11571">
    <property type="entry name" value="GLUTATHIONE S-TRANSFERASE"/>
    <property type="match status" value="1"/>
</dbReference>
<dbReference type="InterPro" id="IPR010987">
    <property type="entry name" value="Glutathione-S-Trfase_C-like"/>
</dbReference>
<dbReference type="SUPFAM" id="SSF47616">
    <property type="entry name" value="GST C-terminal domain-like"/>
    <property type="match status" value="1"/>
</dbReference>
<dbReference type="GO" id="GO:0004364">
    <property type="term" value="F:glutathione transferase activity"/>
    <property type="evidence" value="ECO:0007669"/>
    <property type="project" value="TreeGrafter"/>
</dbReference>
<dbReference type="InterPro" id="IPR036249">
    <property type="entry name" value="Thioredoxin-like_sf"/>
</dbReference>
<dbReference type="OrthoDB" id="420389at2759"/>
<evidence type="ECO:0000259" key="2">
    <source>
        <dbReference type="PROSITE" id="PS50405"/>
    </source>
</evidence>
<dbReference type="SFLD" id="SFLDG01205">
    <property type="entry name" value="AMPS.1"/>
    <property type="match status" value="1"/>
</dbReference>
<keyword evidence="4" id="KW-1185">Reference proteome</keyword>
<organism evidence="3 4">
    <name type="scientific">Thraustotheca clavata</name>
    <dbReference type="NCBI Taxonomy" id="74557"/>
    <lineage>
        <taxon>Eukaryota</taxon>
        <taxon>Sar</taxon>
        <taxon>Stramenopiles</taxon>
        <taxon>Oomycota</taxon>
        <taxon>Saprolegniomycetes</taxon>
        <taxon>Saprolegniales</taxon>
        <taxon>Achlyaceae</taxon>
        <taxon>Thraustotheca</taxon>
    </lineage>
</organism>
<dbReference type="PROSITE" id="PS50405">
    <property type="entry name" value="GST_CTER"/>
    <property type="match status" value="1"/>
</dbReference>
<dbReference type="Proteomes" id="UP000243217">
    <property type="component" value="Unassembled WGS sequence"/>
</dbReference>
<dbReference type="PANTHER" id="PTHR11571:SF252">
    <property type="entry name" value="GLUTATHIONE S-TRANSFERASE"/>
    <property type="match status" value="1"/>
</dbReference>
<evidence type="ECO:0000259" key="1">
    <source>
        <dbReference type="PROSITE" id="PS50404"/>
    </source>
</evidence>
<reference evidence="3 4" key="1">
    <citation type="journal article" date="2014" name="Genome Biol. Evol.">
        <title>The secreted proteins of Achlya hypogyna and Thraustotheca clavata identify the ancestral oomycete secretome and reveal gene acquisitions by horizontal gene transfer.</title>
        <authorList>
            <person name="Misner I."/>
            <person name="Blouin N."/>
            <person name="Leonard G."/>
            <person name="Richards T.A."/>
            <person name="Lane C.E."/>
        </authorList>
    </citation>
    <scope>NUCLEOTIDE SEQUENCE [LARGE SCALE GENOMIC DNA]</scope>
    <source>
        <strain evidence="3 4">ATCC 34112</strain>
    </source>
</reference>
<dbReference type="SFLD" id="SFLDS00019">
    <property type="entry name" value="Glutathione_Transferase_(cytos"/>
    <property type="match status" value="1"/>
</dbReference>
<name>A0A1V9YXJ4_9STRA</name>
<dbReference type="InterPro" id="IPR050213">
    <property type="entry name" value="GST_superfamily"/>
</dbReference>
<dbReference type="InterPro" id="IPR004045">
    <property type="entry name" value="Glutathione_S-Trfase_N"/>
</dbReference>
<dbReference type="CDD" id="cd03039">
    <property type="entry name" value="GST_N_Sigma_like"/>
    <property type="match status" value="1"/>
</dbReference>
<dbReference type="AlphaFoldDB" id="A0A1V9YXJ4"/>
<dbReference type="InterPro" id="IPR040079">
    <property type="entry name" value="Glutathione_S-Trfase"/>
</dbReference>
<dbReference type="InterPro" id="IPR036282">
    <property type="entry name" value="Glutathione-S-Trfase_C_sf"/>
</dbReference>
<dbReference type="InterPro" id="IPR004046">
    <property type="entry name" value="GST_C"/>
</dbReference>
<feature type="domain" description="GST N-terminal" evidence="1">
    <location>
        <begin position="5"/>
        <end position="82"/>
    </location>
</feature>
<comment type="caution">
    <text evidence="3">The sequence shown here is derived from an EMBL/GenBank/DDBJ whole genome shotgun (WGS) entry which is preliminary data.</text>
</comment>
<dbReference type="Gene3D" id="1.20.1050.10">
    <property type="match status" value="1"/>
</dbReference>
<accession>A0A1V9YXJ4</accession>
<dbReference type="Pfam" id="PF02798">
    <property type="entry name" value="GST_N"/>
    <property type="match status" value="1"/>
</dbReference>
<dbReference type="EMBL" id="JNBS01002542">
    <property type="protein sequence ID" value="OQR90431.1"/>
    <property type="molecule type" value="Genomic_DNA"/>
</dbReference>
<dbReference type="Pfam" id="PF14497">
    <property type="entry name" value="GST_C_3"/>
    <property type="match status" value="1"/>
</dbReference>
<proteinExistence type="predicted"/>
<dbReference type="SFLD" id="SFLDG00363">
    <property type="entry name" value="AMPS_(cytGST):_Alpha-__Mu-__Pi"/>
    <property type="match status" value="1"/>
</dbReference>
<protein>
    <recommendedName>
        <fullName evidence="5">Glutathione S-transferase</fullName>
    </recommendedName>
</protein>
<sequence length="211" mass="23657">MAGKQAIKLTYFNLTGRAEITRLAFHIGGIPFIDERIKRDEFNERKPTLPFGQVPVLTINDKVFSQSSALARYAGAVSGLYPKEPLSALQVDEILAHSKDIFDLLPPTLKVADKDQRIAMRQEIAKTRITPMCEAMERRLAQVKAPNGNYLLGDEITLADLELYLTNALMESEWFEGVPADTCHHYPTWMSVVNAVAQHPKVQSYISKANL</sequence>
<dbReference type="SUPFAM" id="SSF52833">
    <property type="entry name" value="Thioredoxin-like"/>
    <property type="match status" value="1"/>
</dbReference>
<dbReference type="Gene3D" id="3.40.30.10">
    <property type="entry name" value="Glutaredoxin"/>
    <property type="match status" value="1"/>
</dbReference>
<gene>
    <name evidence="3" type="ORF">THRCLA_09346</name>
</gene>
<dbReference type="GO" id="GO:0006749">
    <property type="term" value="P:glutathione metabolic process"/>
    <property type="evidence" value="ECO:0007669"/>
    <property type="project" value="TreeGrafter"/>
</dbReference>
<evidence type="ECO:0008006" key="5">
    <source>
        <dbReference type="Google" id="ProtNLM"/>
    </source>
</evidence>
<feature type="domain" description="GST C-terminal" evidence="2">
    <location>
        <begin position="84"/>
        <end position="211"/>
    </location>
</feature>